<name>R7QEY4_CHOCR</name>
<dbReference type="Proteomes" id="UP000012073">
    <property type="component" value="Unassembled WGS sequence"/>
</dbReference>
<dbReference type="EMBL" id="HG001755">
    <property type="protein sequence ID" value="CDF35991.1"/>
    <property type="molecule type" value="Genomic_DNA"/>
</dbReference>
<dbReference type="Gramene" id="CDF35991">
    <property type="protein sequence ID" value="CDF35991"/>
    <property type="gene ID" value="CHC_T00004362001"/>
</dbReference>
<evidence type="ECO:0000313" key="1">
    <source>
        <dbReference type="EMBL" id="CDF35991.1"/>
    </source>
</evidence>
<evidence type="ECO:0000313" key="2">
    <source>
        <dbReference type="Proteomes" id="UP000012073"/>
    </source>
</evidence>
<dbReference type="RefSeq" id="XP_005715810.1">
    <property type="nucleotide sequence ID" value="XM_005715753.1"/>
</dbReference>
<dbReference type="GeneID" id="17323524"/>
<gene>
    <name evidence="1" type="ORF">CHC_T00004362001</name>
</gene>
<dbReference type="KEGG" id="ccp:CHC_T00004362001"/>
<organism evidence="1 2">
    <name type="scientific">Chondrus crispus</name>
    <name type="common">Carrageen Irish moss</name>
    <name type="synonym">Polymorpha crispa</name>
    <dbReference type="NCBI Taxonomy" id="2769"/>
    <lineage>
        <taxon>Eukaryota</taxon>
        <taxon>Rhodophyta</taxon>
        <taxon>Florideophyceae</taxon>
        <taxon>Rhodymeniophycidae</taxon>
        <taxon>Gigartinales</taxon>
        <taxon>Gigartinaceae</taxon>
        <taxon>Chondrus</taxon>
    </lineage>
</organism>
<proteinExistence type="predicted"/>
<dbReference type="AlphaFoldDB" id="R7QEY4"/>
<protein>
    <submittedName>
        <fullName evidence="1">Uncharacterized protein</fullName>
    </submittedName>
</protein>
<accession>R7QEY4</accession>
<sequence>MMTLLDCCSARSLDYTSKCVKCILNSHKSLSVPYEKMDKND</sequence>
<reference evidence="2" key="1">
    <citation type="journal article" date="2013" name="Proc. Natl. Acad. Sci. U.S.A.">
        <title>Genome structure and metabolic features in the red seaweed Chondrus crispus shed light on evolution of the Archaeplastida.</title>
        <authorList>
            <person name="Collen J."/>
            <person name="Porcel B."/>
            <person name="Carre W."/>
            <person name="Ball S.G."/>
            <person name="Chaparro C."/>
            <person name="Tonon T."/>
            <person name="Barbeyron T."/>
            <person name="Michel G."/>
            <person name="Noel B."/>
            <person name="Valentin K."/>
            <person name="Elias M."/>
            <person name="Artiguenave F."/>
            <person name="Arun A."/>
            <person name="Aury J.M."/>
            <person name="Barbosa-Neto J.F."/>
            <person name="Bothwell J.H."/>
            <person name="Bouget F.Y."/>
            <person name="Brillet L."/>
            <person name="Cabello-Hurtado F."/>
            <person name="Capella-Gutierrez S."/>
            <person name="Charrier B."/>
            <person name="Cladiere L."/>
            <person name="Cock J.M."/>
            <person name="Coelho S.M."/>
            <person name="Colleoni C."/>
            <person name="Czjzek M."/>
            <person name="Da Silva C."/>
            <person name="Delage L."/>
            <person name="Denoeud F."/>
            <person name="Deschamps P."/>
            <person name="Dittami S.M."/>
            <person name="Gabaldon T."/>
            <person name="Gachon C.M."/>
            <person name="Groisillier A."/>
            <person name="Herve C."/>
            <person name="Jabbari K."/>
            <person name="Katinka M."/>
            <person name="Kloareg B."/>
            <person name="Kowalczyk N."/>
            <person name="Labadie K."/>
            <person name="Leblanc C."/>
            <person name="Lopez P.J."/>
            <person name="McLachlan D.H."/>
            <person name="Meslet-Cladiere L."/>
            <person name="Moustafa A."/>
            <person name="Nehr Z."/>
            <person name="Nyvall Collen P."/>
            <person name="Panaud O."/>
            <person name="Partensky F."/>
            <person name="Poulain J."/>
            <person name="Rensing S.A."/>
            <person name="Rousvoal S."/>
            <person name="Samson G."/>
            <person name="Symeonidi A."/>
            <person name="Weissenbach J."/>
            <person name="Zambounis A."/>
            <person name="Wincker P."/>
            <person name="Boyen C."/>
        </authorList>
    </citation>
    <scope>NUCLEOTIDE SEQUENCE [LARGE SCALE GENOMIC DNA]</scope>
    <source>
        <strain evidence="2">cv. Stackhouse</strain>
    </source>
</reference>
<keyword evidence="2" id="KW-1185">Reference proteome</keyword>